<accession>A0A9P6ZY25</accession>
<dbReference type="EMBL" id="JABBWD010000014">
    <property type="protein sequence ID" value="KAG1778899.1"/>
    <property type="molecule type" value="Genomic_DNA"/>
</dbReference>
<proteinExistence type="predicted"/>
<keyword evidence="1" id="KW-1133">Transmembrane helix</keyword>
<organism evidence="2 3">
    <name type="scientific">Suillus placidus</name>
    <dbReference type="NCBI Taxonomy" id="48579"/>
    <lineage>
        <taxon>Eukaryota</taxon>
        <taxon>Fungi</taxon>
        <taxon>Dikarya</taxon>
        <taxon>Basidiomycota</taxon>
        <taxon>Agaricomycotina</taxon>
        <taxon>Agaricomycetes</taxon>
        <taxon>Agaricomycetidae</taxon>
        <taxon>Boletales</taxon>
        <taxon>Suillineae</taxon>
        <taxon>Suillaceae</taxon>
        <taxon>Suillus</taxon>
    </lineage>
</organism>
<sequence length="129" mass="14949">MTTSGACSSQVATLRWSYFAVAMLMPTLIPSCLLPWLAIPLRCPVSVTSSYEQPFEASRPLFRVGFENFTWYLRVIYVLCFVTMPHDMHRVTAQHRCHFHLALDQFRMYSIVWDIPVDIYEPLAFQGLP</sequence>
<keyword evidence="1" id="KW-0472">Membrane</keyword>
<evidence type="ECO:0000313" key="2">
    <source>
        <dbReference type="EMBL" id="KAG1778899.1"/>
    </source>
</evidence>
<keyword evidence="1" id="KW-0812">Transmembrane</keyword>
<feature type="transmembrane region" description="Helical" evidence="1">
    <location>
        <begin position="18"/>
        <end position="39"/>
    </location>
</feature>
<protein>
    <submittedName>
        <fullName evidence="2">Uncharacterized protein</fullName>
    </submittedName>
</protein>
<dbReference type="Proteomes" id="UP000714275">
    <property type="component" value="Unassembled WGS sequence"/>
</dbReference>
<dbReference type="AlphaFoldDB" id="A0A9P6ZY25"/>
<evidence type="ECO:0000313" key="3">
    <source>
        <dbReference type="Proteomes" id="UP000714275"/>
    </source>
</evidence>
<name>A0A9P6ZY25_9AGAM</name>
<gene>
    <name evidence="2" type="ORF">EV702DRAFT_1092980</name>
</gene>
<evidence type="ECO:0000256" key="1">
    <source>
        <dbReference type="SAM" id="Phobius"/>
    </source>
</evidence>
<comment type="caution">
    <text evidence="2">The sequence shown here is derived from an EMBL/GenBank/DDBJ whole genome shotgun (WGS) entry which is preliminary data.</text>
</comment>
<keyword evidence="3" id="KW-1185">Reference proteome</keyword>
<reference evidence="2" key="1">
    <citation type="journal article" date="2020" name="New Phytol.">
        <title>Comparative genomics reveals dynamic genome evolution in host specialist ectomycorrhizal fungi.</title>
        <authorList>
            <person name="Lofgren L.A."/>
            <person name="Nguyen N.H."/>
            <person name="Vilgalys R."/>
            <person name="Ruytinx J."/>
            <person name="Liao H.L."/>
            <person name="Branco S."/>
            <person name="Kuo A."/>
            <person name="LaButti K."/>
            <person name="Lipzen A."/>
            <person name="Andreopoulos W."/>
            <person name="Pangilinan J."/>
            <person name="Riley R."/>
            <person name="Hundley H."/>
            <person name="Na H."/>
            <person name="Barry K."/>
            <person name="Grigoriev I.V."/>
            <person name="Stajich J.E."/>
            <person name="Kennedy P.G."/>
        </authorList>
    </citation>
    <scope>NUCLEOTIDE SEQUENCE</scope>
    <source>
        <strain evidence="2">DOB743</strain>
    </source>
</reference>